<evidence type="ECO:0000313" key="10">
    <source>
        <dbReference type="Proteomes" id="UP001457282"/>
    </source>
</evidence>
<dbReference type="GO" id="GO:0048367">
    <property type="term" value="P:shoot system development"/>
    <property type="evidence" value="ECO:0007669"/>
    <property type="project" value="UniProtKB-ARBA"/>
</dbReference>
<feature type="region of interest" description="Disordered" evidence="8">
    <location>
        <begin position="52"/>
        <end position="82"/>
    </location>
</feature>
<keyword evidence="2" id="KW-0217">Developmental protein</keyword>
<keyword evidence="10" id="KW-1185">Reference proteome</keyword>
<dbReference type="PANTHER" id="PTHR33102">
    <property type="entry name" value="DVL19-RELATED-RELATED"/>
    <property type="match status" value="1"/>
</dbReference>
<reference evidence="9 10" key="1">
    <citation type="journal article" date="2023" name="G3 (Bethesda)">
        <title>A chromosome-length genome assembly and annotation of blackberry (Rubus argutus, cv. 'Hillquist').</title>
        <authorList>
            <person name="Bruna T."/>
            <person name="Aryal R."/>
            <person name="Dudchenko O."/>
            <person name="Sargent D.J."/>
            <person name="Mead D."/>
            <person name="Buti M."/>
            <person name="Cavallini A."/>
            <person name="Hytonen T."/>
            <person name="Andres J."/>
            <person name="Pham M."/>
            <person name="Weisz D."/>
            <person name="Mascagni F."/>
            <person name="Usai G."/>
            <person name="Natali L."/>
            <person name="Bassil N."/>
            <person name="Fernandez G.E."/>
            <person name="Lomsadze A."/>
            <person name="Armour M."/>
            <person name="Olukolu B."/>
            <person name="Poorten T."/>
            <person name="Britton C."/>
            <person name="Davik J."/>
            <person name="Ashrafi H."/>
            <person name="Aiden E.L."/>
            <person name="Borodovsky M."/>
            <person name="Worthington M."/>
        </authorList>
    </citation>
    <scope>NUCLEOTIDE SEQUENCE [LARGE SCALE GENOMIC DNA]</scope>
    <source>
        <strain evidence="9">PI 553951</strain>
    </source>
</reference>
<accession>A0AAW1YAX7</accession>
<gene>
    <name evidence="9" type="ORF">M0R45_010894</name>
</gene>
<evidence type="ECO:0000256" key="7">
    <source>
        <dbReference type="ARBA" id="ARBA00024340"/>
    </source>
</evidence>
<protein>
    <submittedName>
        <fullName evidence="9">Uncharacterized protein</fullName>
    </submittedName>
</protein>
<evidence type="ECO:0000256" key="5">
    <source>
        <dbReference type="ARBA" id="ARBA00022989"/>
    </source>
</evidence>
<keyword evidence="4" id="KW-0812">Transmembrane</keyword>
<evidence type="ECO:0000313" key="9">
    <source>
        <dbReference type="EMBL" id="KAK9945374.1"/>
    </source>
</evidence>
<evidence type="ECO:0000256" key="1">
    <source>
        <dbReference type="ARBA" id="ARBA00004162"/>
    </source>
</evidence>
<dbReference type="EMBL" id="JBEDUW010000002">
    <property type="protein sequence ID" value="KAK9945374.1"/>
    <property type="molecule type" value="Genomic_DNA"/>
</dbReference>
<keyword evidence="5" id="KW-1133">Transmembrane helix</keyword>
<organism evidence="9 10">
    <name type="scientific">Rubus argutus</name>
    <name type="common">Southern blackberry</name>
    <dbReference type="NCBI Taxonomy" id="59490"/>
    <lineage>
        <taxon>Eukaryota</taxon>
        <taxon>Viridiplantae</taxon>
        <taxon>Streptophyta</taxon>
        <taxon>Embryophyta</taxon>
        <taxon>Tracheophyta</taxon>
        <taxon>Spermatophyta</taxon>
        <taxon>Magnoliopsida</taxon>
        <taxon>eudicotyledons</taxon>
        <taxon>Gunneridae</taxon>
        <taxon>Pentapetalae</taxon>
        <taxon>rosids</taxon>
        <taxon>fabids</taxon>
        <taxon>Rosales</taxon>
        <taxon>Rosaceae</taxon>
        <taxon>Rosoideae</taxon>
        <taxon>Rosoideae incertae sedis</taxon>
        <taxon>Rubus</taxon>
    </lineage>
</organism>
<dbReference type="GO" id="GO:0005886">
    <property type="term" value="C:plasma membrane"/>
    <property type="evidence" value="ECO:0007669"/>
    <property type="project" value="UniProtKB-SubCell"/>
</dbReference>
<name>A0AAW1YAX7_RUBAR</name>
<keyword evidence="6" id="KW-0472">Membrane</keyword>
<proteinExistence type="inferred from homology"/>
<keyword evidence="3" id="KW-1003">Cell membrane</keyword>
<dbReference type="InterPro" id="IPR012552">
    <property type="entry name" value="DVL"/>
</dbReference>
<evidence type="ECO:0000256" key="4">
    <source>
        <dbReference type="ARBA" id="ARBA00022692"/>
    </source>
</evidence>
<evidence type="ECO:0000256" key="3">
    <source>
        <dbReference type="ARBA" id="ARBA00022475"/>
    </source>
</evidence>
<dbReference type="AlphaFoldDB" id="A0AAW1YAX7"/>
<sequence length="115" mass="12869">MPCSSPPLPPVVLSSLSHQLCFDRSCPSQHLSLFRAGSSSLGAAPPLPLYPKPRLIPPVEPKGNEIPTRRSRSRRNTGSVKVGSLGRCSKQYLKEQRGRLYIMWRCTVMLLCWHD</sequence>
<dbReference type="GO" id="GO:0008285">
    <property type="term" value="P:negative regulation of cell population proliferation"/>
    <property type="evidence" value="ECO:0007669"/>
    <property type="project" value="InterPro"/>
</dbReference>
<evidence type="ECO:0000256" key="6">
    <source>
        <dbReference type="ARBA" id="ARBA00023136"/>
    </source>
</evidence>
<comment type="caution">
    <text evidence="9">The sequence shown here is derived from an EMBL/GenBank/DDBJ whole genome shotgun (WGS) entry which is preliminary data.</text>
</comment>
<dbReference type="Pfam" id="PF08137">
    <property type="entry name" value="DVL"/>
    <property type="match status" value="1"/>
</dbReference>
<evidence type="ECO:0000256" key="2">
    <source>
        <dbReference type="ARBA" id="ARBA00022473"/>
    </source>
</evidence>
<comment type="subcellular location">
    <subcellularLocation>
        <location evidence="1">Cell membrane</location>
        <topology evidence="1">Single-pass membrane protein</topology>
    </subcellularLocation>
</comment>
<evidence type="ECO:0000256" key="8">
    <source>
        <dbReference type="SAM" id="MobiDB-lite"/>
    </source>
</evidence>
<comment type="similarity">
    <text evidence="7">Belongs to the DVL/RTFL small polypeptides family.</text>
</comment>
<dbReference type="Proteomes" id="UP001457282">
    <property type="component" value="Unassembled WGS sequence"/>
</dbReference>
<dbReference type="InterPro" id="IPR051525">
    <property type="entry name" value="DVL_RTFL_regulatory"/>
</dbReference>